<dbReference type="Gene3D" id="6.10.140.140">
    <property type="match status" value="1"/>
</dbReference>
<dbReference type="PANTHER" id="PTHR23232:SF158">
    <property type="entry name" value="KRAB DOMAIN-CONTAINING PROTEIN 5"/>
    <property type="match status" value="1"/>
</dbReference>
<dbReference type="GO" id="GO:0006355">
    <property type="term" value="P:regulation of DNA-templated transcription"/>
    <property type="evidence" value="ECO:0007669"/>
    <property type="project" value="InterPro"/>
</dbReference>
<reference evidence="2 3" key="1">
    <citation type="journal article" date="2023" name="bioRxiv">
        <title>Conserved and derived expression patterns and positive selection on dental genes reveal complex evolutionary context of ever-growing rodent molars.</title>
        <authorList>
            <person name="Calamari Z.T."/>
            <person name="Song A."/>
            <person name="Cohen E."/>
            <person name="Akter M."/>
            <person name="Roy R.D."/>
            <person name="Hallikas O."/>
            <person name="Christensen M.M."/>
            <person name="Li P."/>
            <person name="Marangoni P."/>
            <person name="Jernvall J."/>
            <person name="Klein O.D."/>
        </authorList>
    </citation>
    <scope>NUCLEOTIDE SEQUENCE [LARGE SCALE GENOMIC DNA]</scope>
    <source>
        <strain evidence="2">V071</strain>
    </source>
</reference>
<gene>
    <name evidence="2" type="ORF">U0070_025639</name>
</gene>
<comment type="caution">
    <text evidence="2">The sequence shown here is derived from an EMBL/GenBank/DDBJ whole genome shotgun (WGS) entry which is preliminary data.</text>
</comment>
<accession>A0AAW0I4X8</accession>
<dbReference type="InterPro" id="IPR001909">
    <property type="entry name" value="KRAB"/>
</dbReference>
<organism evidence="2 3">
    <name type="scientific">Myodes glareolus</name>
    <name type="common">Bank vole</name>
    <name type="synonym">Clethrionomys glareolus</name>
    <dbReference type="NCBI Taxonomy" id="447135"/>
    <lineage>
        <taxon>Eukaryota</taxon>
        <taxon>Metazoa</taxon>
        <taxon>Chordata</taxon>
        <taxon>Craniata</taxon>
        <taxon>Vertebrata</taxon>
        <taxon>Euteleostomi</taxon>
        <taxon>Mammalia</taxon>
        <taxon>Eutheria</taxon>
        <taxon>Euarchontoglires</taxon>
        <taxon>Glires</taxon>
        <taxon>Rodentia</taxon>
        <taxon>Myomorpha</taxon>
        <taxon>Muroidea</taxon>
        <taxon>Cricetidae</taxon>
        <taxon>Arvicolinae</taxon>
        <taxon>Myodes</taxon>
    </lineage>
</organism>
<feature type="domain" description="KRAB" evidence="1">
    <location>
        <begin position="11"/>
        <end position="83"/>
    </location>
</feature>
<dbReference type="CDD" id="cd07765">
    <property type="entry name" value="KRAB_A-box"/>
    <property type="match status" value="1"/>
</dbReference>
<dbReference type="SUPFAM" id="SSF109640">
    <property type="entry name" value="KRAB domain (Kruppel-associated box)"/>
    <property type="match status" value="1"/>
</dbReference>
<dbReference type="Proteomes" id="UP001488838">
    <property type="component" value="Unassembled WGS sequence"/>
</dbReference>
<dbReference type="PANTHER" id="PTHR23232">
    <property type="entry name" value="KRAB DOMAIN C2H2 ZINC FINGER"/>
    <property type="match status" value="1"/>
</dbReference>
<evidence type="ECO:0000313" key="2">
    <source>
        <dbReference type="EMBL" id="KAK7809230.1"/>
    </source>
</evidence>
<sequence>MRQQLRMQGLLTFGDVAVDFLQEEWEYLDSAQRALYIDVMLENYNNLVSVENYCKCDPARQHMNTEKKSCQSNELSKVLHDPSTCALKNTSETTQNGNNCRCSNHSDASVDSSNLDRHDSMHTGEEPCKSRGCEESLNMCSSITQAQRLYAVKKDNRQEEYDDHFSSAYSLLQQPIYIGETPHQCAKCRKCFSSASCL</sequence>
<proteinExistence type="predicted"/>
<evidence type="ECO:0000313" key="3">
    <source>
        <dbReference type="Proteomes" id="UP001488838"/>
    </source>
</evidence>
<dbReference type="Pfam" id="PF01352">
    <property type="entry name" value="KRAB"/>
    <property type="match status" value="1"/>
</dbReference>
<dbReference type="InterPro" id="IPR036051">
    <property type="entry name" value="KRAB_dom_sf"/>
</dbReference>
<dbReference type="AlphaFoldDB" id="A0AAW0I4X8"/>
<evidence type="ECO:0000259" key="1">
    <source>
        <dbReference type="PROSITE" id="PS50805"/>
    </source>
</evidence>
<dbReference type="EMBL" id="JBBHLL010000218">
    <property type="protein sequence ID" value="KAK7809230.1"/>
    <property type="molecule type" value="Genomic_DNA"/>
</dbReference>
<dbReference type="InterPro" id="IPR050169">
    <property type="entry name" value="Krueppel_C2H2_ZnF"/>
</dbReference>
<dbReference type="SMART" id="SM00349">
    <property type="entry name" value="KRAB"/>
    <property type="match status" value="1"/>
</dbReference>
<feature type="non-terminal residue" evidence="2">
    <location>
        <position position="198"/>
    </location>
</feature>
<name>A0AAW0I4X8_MYOGA</name>
<keyword evidence="3" id="KW-1185">Reference proteome</keyword>
<protein>
    <recommendedName>
        <fullName evidence="1">KRAB domain-containing protein</fullName>
    </recommendedName>
</protein>
<dbReference type="PROSITE" id="PS50805">
    <property type="entry name" value="KRAB"/>
    <property type="match status" value="1"/>
</dbReference>